<reference evidence="11" key="1">
    <citation type="submission" date="2015-08" db="UniProtKB">
        <authorList>
            <consortium name="WormBaseParasite"/>
        </authorList>
    </citation>
    <scope>IDENTIFICATION</scope>
</reference>
<protein>
    <recommendedName>
        <fullName evidence="8">Amine oxidase</fullName>
        <ecNumber evidence="8">1.4.3.-</ecNumber>
    </recommendedName>
</protein>
<keyword evidence="10" id="KW-1185">Reference proteome</keyword>
<dbReference type="SUPFAM" id="SSF54373">
    <property type="entry name" value="FAD-linked reductases, C-terminal domain"/>
    <property type="match status" value="1"/>
</dbReference>
<dbReference type="InterPro" id="IPR050281">
    <property type="entry name" value="Flavin_monoamine_oxidase"/>
</dbReference>
<dbReference type="Pfam" id="PF01593">
    <property type="entry name" value="Amino_oxidase"/>
    <property type="match status" value="1"/>
</dbReference>
<keyword evidence="7 8" id="KW-0560">Oxidoreductase</keyword>
<dbReference type="GO" id="GO:0008131">
    <property type="term" value="F:primary methylamine oxidase activity"/>
    <property type="evidence" value="ECO:0007669"/>
    <property type="project" value="UniProtKB-ARBA"/>
</dbReference>
<sequence>MQINFLACYSKYFFKMLNLIRYNHLKFSFFLLTFITFILLSLEKDNFEESIAIIGGGIAGITAYNTLKNYGYKNVKIFEGSNRLGGRVYPLKYKNGYLQLGAQFINGQKNPIYKLAKKLNILNGVENDDDFIYMGEYKLGSCNLSNNILESFTKFSRNLERYYEKLSRNSVMKEKSVGDMFYDDYKSFLFKETKFGDKIKIKKYYDALVKLYKSYYEIEWSSPIEKLSLINLDLWDDKENELKSYTLNNIGYQAILDYLLQNITDSDIQLNSRIININYSNYKKILLTLNNGKIITNYTKIIVTVPLGHLKKYGYSLFTPTLNKKRMKAINLLGFGNMQKIFFYYDKPFWDENTKWIHTLSIDGCTNTNIFSEIFQSFQPLEWMNKNILVGWLSGKGPHLIKDIPDNILSDIITNHFRNTFNNSLIPKPIEIKQKSWVSDELFLGSYTYYTPESNLLNEDPIKTISRPIFKNKKPIIMFAGEGTHPSIYQTVIGAYLSGQREAKRIFRHNHV</sequence>
<comment type="similarity">
    <text evidence="3 8">Belongs to the flavin monoamine oxidase family.</text>
</comment>
<dbReference type="GO" id="GO:0046592">
    <property type="term" value="F:polyamine oxidase activity"/>
    <property type="evidence" value="ECO:0007669"/>
    <property type="project" value="TreeGrafter"/>
</dbReference>
<dbReference type="STRING" id="6248.A0A0K0EJV0"/>
<comment type="cofactor">
    <cofactor evidence="1 8">
        <name>FAD</name>
        <dbReference type="ChEBI" id="CHEBI:57692"/>
    </cofactor>
</comment>
<comment type="subcellular location">
    <subcellularLocation>
        <location evidence="2">Cytoplasm</location>
    </subcellularLocation>
</comment>
<keyword evidence="8" id="KW-1133">Transmembrane helix</keyword>
<dbReference type="Gene3D" id="3.50.50.60">
    <property type="entry name" value="FAD/NAD(P)-binding domain"/>
    <property type="match status" value="1"/>
</dbReference>
<evidence type="ECO:0000256" key="2">
    <source>
        <dbReference type="ARBA" id="ARBA00004496"/>
    </source>
</evidence>
<dbReference type="WBParaSite" id="TCONS_00014233.p1">
    <property type="protein sequence ID" value="TCONS_00014233.p1"/>
    <property type="gene ID" value="XLOC_009446"/>
</dbReference>
<dbReference type="PANTHER" id="PTHR10742">
    <property type="entry name" value="FLAVIN MONOAMINE OXIDASE"/>
    <property type="match status" value="1"/>
</dbReference>
<evidence type="ECO:0000313" key="11">
    <source>
        <dbReference type="WBParaSite" id="SSTP_0000974100.1"/>
    </source>
</evidence>
<evidence type="ECO:0000256" key="1">
    <source>
        <dbReference type="ARBA" id="ARBA00001974"/>
    </source>
</evidence>
<keyword evidence="8" id="KW-0472">Membrane</keyword>
<evidence type="ECO:0000256" key="7">
    <source>
        <dbReference type="ARBA" id="ARBA00023002"/>
    </source>
</evidence>
<evidence type="ECO:0000256" key="6">
    <source>
        <dbReference type="ARBA" id="ARBA00022827"/>
    </source>
</evidence>
<dbReference type="PRINTS" id="PR00757">
    <property type="entry name" value="AMINEOXDASEF"/>
</dbReference>
<keyword evidence="6 8" id="KW-0274">FAD</keyword>
<name>A0A0K0EJV0_STRER</name>
<evidence type="ECO:0000256" key="5">
    <source>
        <dbReference type="ARBA" id="ARBA00022630"/>
    </source>
</evidence>
<evidence type="ECO:0000259" key="9">
    <source>
        <dbReference type="PROSITE" id="PS50206"/>
    </source>
</evidence>
<dbReference type="GO" id="GO:0005737">
    <property type="term" value="C:cytoplasm"/>
    <property type="evidence" value="ECO:0007669"/>
    <property type="project" value="UniProtKB-SubCell"/>
</dbReference>
<evidence type="ECO:0000313" key="10">
    <source>
        <dbReference type="Proteomes" id="UP000035681"/>
    </source>
</evidence>
<dbReference type="PANTHER" id="PTHR10742:SF405">
    <property type="entry name" value="PEROXISOMAL N(1)-ACETYL-SPERMINE_SPERMIDINE OXIDASE"/>
    <property type="match status" value="1"/>
</dbReference>
<dbReference type="Proteomes" id="UP000035681">
    <property type="component" value="Unplaced"/>
</dbReference>
<keyword evidence="5 8" id="KW-0285">Flavoprotein</keyword>
<accession>A0A0K0EJV0</accession>
<dbReference type="EC" id="1.4.3.-" evidence="8"/>
<feature type="transmembrane region" description="Helical" evidence="8">
    <location>
        <begin position="25"/>
        <end position="42"/>
    </location>
</feature>
<proteinExistence type="inferred from homology"/>
<feature type="domain" description="Rhodanese" evidence="9">
    <location>
        <begin position="55"/>
        <end position="93"/>
    </location>
</feature>
<dbReference type="InterPro" id="IPR001763">
    <property type="entry name" value="Rhodanese-like_dom"/>
</dbReference>
<evidence type="ECO:0000256" key="4">
    <source>
        <dbReference type="ARBA" id="ARBA00022490"/>
    </source>
</evidence>
<dbReference type="WBParaSite" id="SSTP_0000974100.1">
    <property type="protein sequence ID" value="SSTP_0000974100.1"/>
    <property type="gene ID" value="SSTP_0000974100"/>
</dbReference>
<dbReference type="AlphaFoldDB" id="A0A0K0EJV0"/>
<keyword evidence="4" id="KW-0963">Cytoplasm</keyword>
<evidence type="ECO:0000256" key="3">
    <source>
        <dbReference type="ARBA" id="ARBA00005995"/>
    </source>
</evidence>
<dbReference type="Gene3D" id="3.90.660.10">
    <property type="match status" value="1"/>
</dbReference>
<keyword evidence="8" id="KW-0812">Transmembrane</keyword>
<dbReference type="PROSITE" id="PS50206">
    <property type="entry name" value="RHODANESE_3"/>
    <property type="match status" value="1"/>
</dbReference>
<dbReference type="SUPFAM" id="SSF51905">
    <property type="entry name" value="FAD/NAD(P)-binding domain"/>
    <property type="match status" value="1"/>
</dbReference>
<dbReference type="InterPro" id="IPR001613">
    <property type="entry name" value="Flavin_amine_oxidase"/>
</dbReference>
<dbReference type="InterPro" id="IPR002937">
    <property type="entry name" value="Amino_oxidase"/>
</dbReference>
<evidence type="ECO:0000256" key="8">
    <source>
        <dbReference type="RuleBase" id="RU362067"/>
    </source>
</evidence>
<dbReference type="InterPro" id="IPR036188">
    <property type="entry name" value="FAD/NAD-bd_sf"/>
</dbReference>
<organism evidence="11">
    <name type="scientific">Strongyloides stercoralis</name>
    <name type="common">Threadworm</name>
    <dbReference type="NCBI Taxonomy" id="6248"/>
    <lineage>
        <taxon>Eukaryota</taxon>
        <taxon>Metazoa</taxon>
        <taxon>Ecdysozoa</taxon>
        <taxon>Nematoda</taxon>
        <taxon>Chromadorea</taxon>
        <taxon>Rhabditida</taxon>
        <taxon>Tylenchina</taxon>
        <taxon>Panagrolaimomorpha</taxon>
        <taxon>Strongyloidoidea</taxon>
        <taxon>Strongyloididae</taxon>
        <taxon>Strongyloides</taxon>
    </lineage>
</organism>